<name>A0ABT4D1J6_9CLOT</name>
<feature type="transmembrane region" description="Helical" evidence="1">
    <location>
        <begin position="66"/>
        <end position="85"/>
    </location>
</feature>
<dbReference type="EMBL" id="JAPQER010000005">
    <property type="protein sequence ID" value="MCY6485117.1"/>
    <property type="molecule type" value="Genomic_DNA"/>
</dbReference>
<dbReference type="Pfam" id="PF06961">
    <property type="entry name" value="DUF1294"/>
    <property type="match status" value="1"/>
</dbReference>
<dbReference type="Proteomes" id="UP001078443">
    <property type="component" value="Unassembled WGS sequence"/>
</dbReference>
<feature type="transmembrane region" description="Helical" evidence="1">
    <location>
        <begin position="6"/>
        <end position="23"/>
    </location>
</feature>
<accession>A0ABT4D1J6</accession>
<sequence>MNLLYGFYIYLIIINLYGVIIMYSDKRKAKRGDWRIPEAKLFKTALIFGSVGIMLGMRLFRHKTKHFKFVYGIPIILFIQIYLIYRLRVF</sequence>
<evidence type="ECO:0000256" key="1">
    <source>
        <dbReference type="SAM" id="Phobius"/>
    </source>
</evidence>
<dbReference type="InterPro" id="IPR012156">
    <property type="entry name" value="Cold_shock_CspA"/>
</dbReference>
<dbReference type="InterPro" id="IPR010718">
    <property type="entry name" value="DUF1294"/>
</dbReference>
<keyword evidence="1" id="KW-0472">Membrane</keyword>
<reference evidence="2" key="1">
    <citation type="submission" date="2022-12" db="EMBL/GenBank/DDBJ databases">
        <authorList>
            <person name="Wang J."/>
        </authorList>
    </citation>
    <scope>NUCLEOTIDE SEQUENCE</scope>
    <source>
        <strain evidence="2">HY-45-18</strain>
    </source>
</reference>
<keyword evidence="1" id="KW-0812">Transmembrane</keyword>
<feature type="transmembrane region" description="Helical" evidence="1">
    <location>
        <begin position="44"/>
        <end position="60"/>
    </location>
</feature>
<gene>
    <name evidence="2" type="ORF">OW763_12290</name>
</gene>
<keyword evidence="3" id="KW-1185">Reference proteome</keyword>
<evidence type="ECO:0000313" key="3">
    <source>
        <dbReference type="Proteomes" id="UP001078443"/>
    </source>
</evidence>
<organism evidence="2 3">
    <name type="scientific">Clostridium aestuarii</name>
    <dbReference type="NCBI Taxonomy" id="338193"/>
    <lineage>
        <taxon>Bacteria</taxon>
        <taxon>Bacillati</taxon>
        <taxon>Bacillota</taxon>
        <taxon>Clostridia</taxon>
        <taxon>Eubacteriales</taxon>
        <taxon>Clostridiaceae</taxon>
        <taxon>Clostridium</taxon>
    </lineage>
</organism>
<evidence type="ECO:0000313" key="2">
    <source>
        <dbReference type="EMBL" id="MCY6485117.1"/>
    </source>
</evidence>
<keyword evidence="1" id="KW-1133">Transmembrane helix</keyword>
<dbReference type="RefSeq" id="WP_268041439.1">
    <property type="nucleotide sequence ID" value="NZ_JAPQER010000005.1"/>
</dbReference>
<comment type="caution">
    <text evidence="2">The sequence shown here is derived from an EMBL/GenBank/DDBJ whole genome shotgun (WGS) entry which is preliminary data.</text>
</comment>
<protein>
    <submittedName>
        <fullName evidence="2">DUF1294 domain-containing protein</fullName>
    </submittedName>
</protein>
<proteinExistence type="predicted"/>
<dbReference type="PIRSF" id="PIRSF002599">
    <property type="entry name" value="Cold_shock_A"/>
    <property type="match status" value="1"/>
</dbReference>